<dbReference type="Gene3D" id="3.40.50.150">
    <property type="entry name" value="Vaccinia Virus protein VP39"/>
    <property type="match status" value="1"/>
</dbReference>
<sequence length="225" mass="24886">MDAPDLDPIEHQAALRGLRRINQVSGVSRCVWNAIRRIAGRRGLSEFSVLDVASGGGDLVKELAKRSRRAGVRASFAGCDLSPTAVRLANESRNSSDDIDFFVADAVNDPLPQRYDIVISTLFLHHLDEASSVQLLSNLRGAARHAVLLDDLERSHMGHWLAWAGCRVLTSSPVVHYDGPVSVLGAYTVEEARGLAVKSGLDGARITRHWPYRFLMEWERPDEQH</sequence>
<dbReference type="InterPro" id="IPR041698">
    <property type="entry name" value="Methyltransf_25"/>
</dbReference>
<accession>A0A518KE61</accession>
<keyword evidence="3" id="KW-1185">Reference proteome</keyword>
<gene>
    <name evidence="2" type="ORF">Spa11_43030</name>
</gene>
<dbReference type="InterPro" id="IPR029063">
    <property type="entry name" value="SAM-dependent_MTases_sf"/>
</dbReference>
<protein>
    <recommendedName>
        <fullName evidence="1">Methyltransferase domain-containing protein</fullName>
    </recommendedName>
</protein>
<reference evidence="2 3" key="1">
    <citation type="submission" date="2019-02" db="EMBL/GenBank/DDBJ databases">
        <title>Deep-cultivation of Planctomycetes and their phenomic and genomic characterization uncovers novel biology.</title>
        <authorList>
            <person name="Wiegand S."/>
            <person name="Jogler M."/>
            <person name="Boedeker C."/>
            <person name="Pinto D."/>
            <person name="Vollmers J."/>
            <person name="Rivas-Marin E."/>
            <person name="Kohn T."/>
            <person name="Peeters S.H."/>
            <person name="Heuer A."/>
            <person name="Rast P."/>
            <person name="Oberbeckmann S."/>
            <person name="Bunk B."/>
            <person name="Jeske O."/>
            <person name="Meyerdierks A."/>
            <person name="Storesund J.E."/>
            <person name="Kallscheuer N."/>
            <person name="Luecker S."/>
            <person name="Lage O.M."/>
            <person name="Pohl T."/>
            <person name="Merkel B.J."/>
            <person name="Hornburger P."/>
            <person name="Mueller R.-W."/>
            <person name="Bruemmer F."/>
            <person name="Labrenz M."/>
            <person name="Spormann A.M."/>
            <person name="Op den Camp H."/>
            <person name="Overmann J."/>
            <person name="Amann R."/>
            <person name="Jetten M.S.M."/>
            <person name="Mascher T."/>
            <person name="Medema M.H."/>
            <person name="Devos D.P."/>
            <person name="Kaster A.-K."/>
            <person name="Ovreas L."/>
            <person name="Rohde M."/>
            <person name="Galperin M.Y."/>
            <person name="Jogler C."/>
        </authorList>
    </citation>
    <scope>NUCLEOTIDE SEQUENCE [LARGE SCALE GENOMIC DNA]</scope>
    <source>
        <strain evidence="2 3">Spa11</strain>
    </source>
</reference>
<evidence type="ECO:0000313" key="2">
    <source>
        <dbReference type="EMBL" id="QDV76078.1"/>
    </source>
</evidence>
<dbReference type="Pfam" id="PF13649">
    <property type="entry name" value="Methyltransf_25"/>
    <property type="match status" value="1"/>
</dbReference>
<evidence type="ECO:0000259" key="1">
    <source>
        <dbReference type="Pfam" id="PF13649"/>
    </source>
</evidence>
<organism evidence="2 3">
    <name type="scientific">Botrimarina mediterranea</name>
    <dbReference type="NCBI Taxonomy" id="2528022"/>
    <lineage>
        <taxon>Bacteria</taxon>
        <taxon>Pseudomonadati</taxon>
        <taxon>Planctomycetota</taxon>
        <taxon>Planctomycetia</taxon>
        <taxon>Pirellulales</taxon>
        <taxon>Lacipirellulaceae</taxon>
        <taxon>Botrimarina</taxon>
    </lineage>
</organism>
<dbReference type="KEGG" id="bmei:Spa11_43030"/>
<proteinExistence type="predicted"/>
<dbReference type="SUPFAM" id="SSF53335">
    <property type="entry name" value="S-adenosyl-L-methionine-dependent methyltransferases"/>
    <property type="match status" value="1"/>
</dbReference>
<dbReference type="CDD" id="cd02440">
    <property type="entry name" value="AdoMet_MTases"/>
    <property type="match status" value="1"/>
</dbReference>
<dbReference type="RefSeq" id="WP_197529566.1">
    <property type="nucleotide sequence ID" value="NZ_CP036349.1"/>
</dbReference>
<name>A0A518KE61_9BACT</name>
<dbReference type="AlphaFoldDB" id="A0A518KE61"/>
<dbReference type="Proteomes" id="UP000316426">
    <property type="component" value="Chromosome"/>
</dbReference>
<dbReference type="EMBL" id="CP036349">
    <property type="protein sequence ID" value="QDV76078.1"/>
    <property type="molecule type" value="Genomic_DNA"/>
</dbReference>
<feature type="domain" description="Methyltransferase" evidence="1">
    <location>
        <begin position="49"/>
        <end position="141"/>
    </location>
</feature>
<evidence type="ECO:0000313" key="3">
    <source>
        <dbReference type="Proteomes" id="UP000316426"/>
    </source>
</evidence>